<gene>
    <name evidence="2" type="ORF">B0H63DRAFT_529523</name>
</gene>
<reference evidence="2" key="2">
    <citation type="submission" date="2023-06" db="EMBL/GenBank/DDBJ databases">
        <authorList>
            <consortium name="Lawrence Berkeley National Laboratory"/>
            <person name="Haridas S."/>
            <person name="Hensen N."/>
            <person name="Bonometti L."/>
            <person name="Westerberg I."/>
            <person name="Brannstrom I.O."/>
            <person name="Guillou S."/>
            <person name="Cros-Aarteil S."/>
            <person name="Calhoun S."/>
            <person name="Kuo A."/>
            <person name="Mondo S."/>
            <person name="Pangilinan J."/>
            <person name="Riley R."/>
            <person name="LaButti K."/>
            <person name="Andreopoulos B."/>
            <person name="Lipzen A."/>
            <person name="Chen C."/>
            <person name="Yanf M."/>
            <person name="Daum C."/>
            <person name="Ng V."/>
            <person name="Clum A."/>
            <person name="Steindorff A."/>
            <person name="Ohm R."/>
            <person name="Martin F."/>
            <person name="Silar P."/>
            <person name="Natvig D."/>
            <person name="Lalanne C."/>
            <person name="Gautier V."/>
            <person name="Ament-velasquez S.L."/>
            <person name="Kruys A."/>
            <person name="Hutchinson M.I."/>
            <person name="Powell A.J."/>
            <person name="Barry K."/>
            <person name="Miller A.N."/>
            <person name="Grigoriev I.V."/>
            <person name="Debuchy R."/>
            <person name="Gladieux P."/>
            <person name="Thoren M.H."/>
            <person name="Johannesson H."/>
        </authorList>
    </citation>
    <scope>NUCLEOTIDE SEQUENCE</scope>
    <source>
        <strain evidence="2">CBS 232.78</strain>
    </source>
</reference>
<feature type="chain" id="PRO_5041935036" evidence="1">
    <location>
        <begin position="24"/>
        <end position="99"/>
    </location>
</feature>
<accession>A0AAE0K181</accession>
<evidence type="ECO:0000256" key="1">
    <source>
        <dbReference type="SAM" id="SignalP"/>
    </source>
</evidence>
<comment type="caution">
    <text evidence="2">The sequence shown here is derived from an EMBL/GenBank/DDBJ whole genome shotgun (WGS) entry which is preliminary data.</text>
</comment>
<organism evidence="2 3">
    <name type="scientific">Podospora didyma</name>
    <dbReference type="NCBI Taxonomy" id="330526"/>
    <lineage>
        <taxon>Eukaryota</taxon>
        <taxon>Fungi</taxon>
        <taxon>Dikarya</taxon>
        <taxon>Ascomycota</taxon>
        <taxon>Pezizomycotina</taxon>
        <taxon>Sordariomycetes</taxon>
        <taxon>Sordariomycetidae</taxon>
        <taxon>Sordariales</taxon>
        <taxon>Podosporaceae</taxon>
        <taxon>Podospora</taxon>
    </lineage>
</organism>
<evidence type="ECO:0000313" key="3">
    <source>
        <dbReference type="Proteomes" id="UP001285441"/>
    </source>
</evidence>
<evidence type="ECO:0000313" key="2">
    <source>
        <dbReference type="EMBL" id="KAK3367817.1"/>
    </source>
</evidence>
<reference evidence="2" key="1">
    <citation type="journal article" date="2023" name="Mol. Phylogenet. Evol.">
        <title>Genome-scale phylogeny and comparative genomics of the fungal order Sordariales.</title>
        <authorList>
            <person name="Hensen N."/>
            <person name="Bonometti L."/>
            <person name="Westerberg I."/>
            <person name="Brannstrom I.O."/>
            <person name="Guillou S."/>
            <person name="Cros-Aarteil S."/>
            <person name="Calhoun S."/>
            <person name="Haridas S."/>
            <person name="Kuo A."/>
            <person name="Mondo S."/>
            <person name="Pangilinan J."/>
            <person name="Riley R."/>
            <person name="LaButti K."/>
            <person name="Andreopoulos B."/>
            <person name="Lipzen A."/>
            <person name="Chen C."/>
            <person name="Yan M."/>
            <person name="Daum C."/>
            <person name="Ng V."/>
            <person name="Clum A."/>
            <person name="Steindorff A."/>
            <person name="Ohm R.A."/>
            <person name="Martin F."/>
            <person name="Silar P."/>
            <person name="Natvig D.O."/>
            <person name="Lalanne C."/>
            <person name="Gautier V."/>
            <person name="Ament-Velasquez S.L."/>
            <person name="Kruys A."/>
            <person name="Hutchinson M.I."/>
            <person name="Powell A.J."/>
            <person name="Barry K."/>
            <person name="Miller A.N."/>
            <person name="Grigoriev I.V."/>
            <person name="Debuchy R."/>
            <person name="Gladieux P."/>
            <person name="Hiltunen Thoren M."/>
            <person name="Johannesson H."/>
        </authorList>
    </citation>
    <scope>NUCLEOTIDE SEQUENCE</scope>
    <source>
        <strain evidence="2">CBS 232.78</strain>
    </source>
</reference>
<dbReference type="AlphaFoldDB" id="A0AAE0K181"/>
<keyword evidence="1" id="KW-0732">Signal</keyword>
<feature type="signal peptide" evidence="1">
    <location>
        <begin position="1"/>
        <end position="23"/>
    </location>
</feature>
<proteinExistence type="predicted"/>
<keyword evidence="3" id="KW-1185">Reference proteome</keyword>
<name>A0AAE0K181_9PEZI</name>
<dbReference type="Proteomes" id="UP001285441">
    <property type="component" value="Unassembled WGS sequence"/>
</dbReference>
<sequence>MFNFRKLFALALGIATLFASAVAGPNHAQRDVNDAGALTVPANPADDAWAPVKFGQNSLNQTTRDDVSPTPSTRLGARSVDYCYSDFTFANGDILSSAD</sequence>
<protein>
    <submittedName>
        <fullName evidence="2">Uncharacterized protein</fullName>
    </submittedName>
</protein>
<dbReference type="EMBL" id="JAULSW010000011">
    <property type="protein sequence ID" value="KAK3367817.1"/>
    <property type="molecule type" value="Genomic_DNA"/>
</dbReference>